<evidence type="ECO:0000256" key="1">
    <source>
        <dbReference type="ARBA" id="ARBA00022603"/>
    </source>
</evidence>
<evidence type="ECO:0000259" key="4">
    <source>
        <dbReference type="Pfam" id="PF00891"/>
    </source>
</evidence>
<dbReference type="GO" id="GO:0008171">
    <property type="term" value="F:O-methyltransferase activity"/>
    <property type="evidence" value="ECO:0007669"/>
    <property type="project" value="InterPro"/>
</dbReference>
<dbReference type="PANTHER" id="PTHR43712:SF1">
    <property type="entry name" value="HYPOTHETICAL O-METHYLTRANSFERASE (EUROFUNG)-RELATED"/>
    <property type="match status" value="1"/>
</dbReference>
<dbReference type="Proteomes" id="UP001295740">
    <property type="component" value="Unassembled WGS sequence"/>
</dbReference>
<organism evidence="5 6">
    <name type="scientific">Anthostomella pinea</name>
    <dbReference type="NCBI Taxonomy" id="933095"/>
    <lineage>
        <taxon>Eukaryota</taxon>
        <taxon>Fungi</taxon>
        <taxon>Dikarya</taxon>
        <taxon>Ascomycota</taxon>
        <taxon>Pezizomycotina</taxon>
        <taxon>Sordariomycetes</taxon>
        <taxon>Xylariomycetidae</taxon>
        <taxon>Xylariales</taxon>
        <taxon>Xylariaceae</taxon>
        <taxon>Anthostomella</taxon>
    </lineage>
</organism>
<keyword evidence="6" id="KW-1185">Reference proteome</keyword>
<dbReference type="InterPro" id="IPR001077">
    <property type="entry name" value="COMT_C"/>
</dbReference>
<dbReference type="PANTHER" id="PTHR43712">
    <property type="entry name" value="PUTATIVE (AFU_ORTHOLOGUE AFUA_4G14580)-RELATED"/>
    <property type="match status" value="1"/>
</dbReference>
<dbReference type="InterPro" id="IPR016461">
    <property type="entry name" value="COMT-like"/>
</dbReference>
<keyword evidence="1" id="KW-0489">Methyltransferase</keyword>
<dbReference type="EMBL" id="CAUWAG010000003">
    <property type="protein sequence ID" value="CAJ2500564.1"/>
    <property type="molecule type" value="Genomic_DNA"/>
</dbReference>
<keyword evidence="2" id="KW-0808">Transferase</keyword>
<feature type="domain" description="O-methyltransferase C-terminal" evidence="4">
    <location>
        <begin position="6"/>
        <end position="125"/>
    </location>
</feature>
<name>A0AAI8YAX9_9PEZI</name>
<evidence type="ECO:0000256" key="3">
    <source>
        <dbReference type="ARBA" id="ARBA00022691"/>
    </source>
</evidence>
<evidence type="ECO:0000256" key="2">
    <source>
        <dbReference type="ARBA" id="ARBA00022679"/>
    </source>
</evidence>
<proteinExistence type="predicted"/>
<dbReference type="InterPro" id="IPR029063">
    <property type="entry name" value="SAM-dependent_MTases_sf"/>
</dbReference>
<dbReference type="SUPFAM" id="SSF53335">
    <property type="entry name" value="S-adenosyl-L-methionine-dependent methyltransferases"/>
    <property type="match status" value="1"/>
</dbReference>
<gene>
    <name evidence="5" type="ORF">KHLLAP_LOCUS1032</name>
</gene>
<dbReference type="GO" id="GO:0032259">
    <property type="term" value="P:methylation"/>
    <property type="evidence" value="ECO:0007669"/>
    <property type="project" value="UniProtKB-KW"/>
</dbReference>
<sequence length="148" mass="16821">MSGRIILQEQPHVIGQVKTAPLPGFEGIEAQPYDFFTPQPIKGARAYYLRNILHDWPDHKCKEILQNIRAGMTDESVLLIDEMVLSKRDAPWQATQLDMAMMTCLAAKERSEFEWRTLLGDAGFEVRSIRRYTEGCQDCVLVVAPAPE</sequence>
<reference evidence="5" key="1">
    <citation type="submission" date="2023-10" db="EMBL/GenBank/DDBJ databases">
        <authorList>
            <person name="Hackl T."/>
        </authorList>
    </citation>
    <scope>NUCLEOTIDE SEQUENCE</scope>
</reference>
<protein>
    <submittedName>
        <fullName evidence="5">Uu.00g034170.m01.CDS01</fullName>
    </submittedName>
</protein>
<evidence type="ECO:0000313" key="6">
    <source>
        <dbReference type="Proteomes" id="UP001295740"/>
    </source>
</evidence>
<accession>A0AAI8YAX9</accession>
<comment type="caution">
    <text evidence="5">The sequence shown here is derived from an EMBL/GenBank/DDBJ whole genome shotgun (WGS) entry which is preliminary data.</text>
</comment>
<dbReference type="PROSITE" id="PS51683">
    <property type="entry name" value="SAM_OMT_II"/>
    <property type="match status" value="1"/>
</dbReference>
<dbReference type="Gene3D" id="3.40.50.150">
    <property type="entry name" value="Vaccinia Virus protein VP39"/>
    <property type="match status" value="1"/>
</dbReference>
<keyword evidence="3" id="KW-0949">S-adenosyl-L-methionine</keyword>
<evidence type="ECO:0000313" key="5">
    <source>
        <dbReference type="EMBL" id="CAJ2500564.1"/>
    </source>
</evidence>
<dbReference type="Pfam" id="PF00891">
    <property type="entry name" value="Methyltransf_2"/>
    <property type="match status" value="1"/>
</dbReference>
<dbReference type="AlphaFoldDB" id="A0AAI8YAX9"/>